<dbReference type="InterPro" id="IPR039552">
    <property type="entry name" value="IS66_C"/>
</dbReference>
<dbReference type="RefSeq" id="WP_167221264.1">
    <property type="nucleotide sequence ID" value="NZ_VUYU01000001.1"/>
</dbReference>
<organism evidence="2 3">
    <name type="scientific">Massilia rubra</name>
    <dbReference type="NCBI Taxonomy" id="2607910"/>
    <lineage>
        <taxon>Bacteria</taxon>
        <taxon>Pseudomonadati</taxon>
        <taxon>Pseudomonadota</taxon>
        <taxon>Betaproteobacteria</taxon>
        <taxon>Burkholderiales</taxon>
        <taxon>Oxalobacteraceae</taxon>
        <taxon>Telluria group</taxon>
        <taxon>Massilia</taxon>
    </lineage>
</organism>
<protein>
    <submittedName>
        <fullName evidence="2">Transposase domain-containing protein</fullName>
    </submittedName>
</protein>
<proteinExistence type="predicted"/>
<dbReference type="Pfam" id="PF13817">
    <property type="entry name" value="DDE_Tnp_IS66_C"/>
    <property type="match status" value="1"/>
</dbReference>
<sequence length="58" mass="6238">TGSERAGRRAAAIQSLVATAKLNGIDPMRWLTETLEKLPTCPNSQIDSLLPFAQITGK</sequence>
<keyword evidence="3" id="KW-1185">Reference proteome</keyword>
<feature type="non-terminal residue" evidence="2">
    <location>
        <position position="1"/>
    </location>
</feature>
<comment type="caution">
    <text evidence="2">The sequence shown here is derived from an EMBL/GenBank/DDBJ whole genome shotgun (WGS) entry which is preliminary data.</text>
</comment>
<evidence type="ECO:0000313" key="3">
    <source>
        <dbReference type="Proteomes" id="UP000785613"/>
    </source>
</evidence>
<evidence type="ECO:0000313" key="2">
    <source>
        <dbReference type="EMBL" id="NHZ32471.1"/>
    </source>
</evidence>
<accession>A0ABX0LC67</accession>
<dbReference type="EMBL" id="VUYU01000001">
    <property type="protein sequence ID" value="NHZ32471.1"/>
    <property type="molecule type" value="Genomic_DNA"/>
</dbReference>
<name>A0ABX0LC67_9BURK</name>
<evidence type="ECO:0000259" key="1">
    <source>
        <dbReference type="Pfam" id="PF13817"/>
    </source>
</evidence>
<reference evidence="2 3" key="1">
    <citation type="submission" date="2019-09" db="EMBL/GenBank/DDBJ databases">
        <title>Taxonomy of Antarctic Massilia spp.: description of Massilia rubra sp. nov., Massilia aquatica sp. nov., Massilia mucilaginosa sp. nov., Massilia frigida sp. nov. isolated from streams, lakes and regoliths.</title>
        <authorList>
            <person name="Holochova P."/>
            <person name="Sedlacek I."/>
            <person name="Kralova S."/>
            <person name="Maslanova I."/>
            <person name="Busse H.-J."/>
            <person name="Stankova E."/>
            <person name="Vrbovska V."/>
            <person name="Kovarovic V."/>
            <person name="Bartak M."/>
            <person name="Svec P."/>
            <person name="Pantucek R."/>
        </authorList>
    </citation>
    <scope>NUCLEOTIDE SEQUENCE [LARGE SCALE GENOMIC DNA]</scope>
    <source>
        <strain evidence="2 3">CCM 8692</strain>
    </source>
</reference>
<gene>
    <name evidence="2" type="ORF">F0185_02555</name>
</gene>
<feature type="domain" description="Transposase IS66 C-terminal" evidence="1">
    <location>
        <begin position="15"/>
        <end position="51"/>
    </location>
</feature>
<dbReference type="Proteomes" id="UP000785613">
    <property type="component" value="Unassembled WGS sequence"/>
</dbReference>